<dbReference type="Pfam" id="PF13579">
    <property type="entry name" value="Glyco_trans_4_4"/>
    <property type="match status" value="1"/>
</dbReference>
<evidence type="ECO:0000259" key="2">
    <source>
        <dbReference type="Pfam" id="PF13579"/>
    </source>
</evidence>
<keyword evidence="3" id="KW-0808">Transferase</keyword>
<dbReference type="InterPro" id="IPR001296">
    <property type="entry name" value="Glyco_trans_1"/>
</dbReference>
<dbReference type="PANTHER" id="PTHR45947:SF3">
    <property type="entry name" value="SULFOQUINOVOSYL TRANSFERASE SQD2"/>
    <property type="match status" value="1"/>
</dbReference>
<dbReference type="GeneID" id="37283216"/>
<organism evidence="3 4">
    <name type="scientific">Haloplanus rubicundus</name>
    <dbReference type="NCBI Taxonomy" id="1547898"/>
    <lineage>
        <taxon>Archaea</taxon>
        <taxon>Methanobacteriati</taxon>
        <taxon>Methanobacteriota</taxon>
        <taxon>Stenosarchaea group</taxon>
        <taxon>Halobacteria</taxon>
        <taxon>Halobacteriales</taxon>
        <taxon>Haloferacaceae</taxon>
        <taxon>Haloplanus</taxon>
    </lineage>
</organism>
<dbReference type="RefSeq" id="WP_114585429.1">
    <property type="nucleotide sequence ID" value="NZ_CP031150.1"/>
</dbReference>
<proteinExistence type="predicted"/>
<dbReference type="OrthoDB" id="132546at2157"/>
<dbReference type="InterPro" id="IPR028098">
    <property type="entry name" value="Glyco_trans_4-like_N"/>
</dbReference>
<reference evidence="3 4" key="1">
    <citation type="submission" date="2018-07" db="EMBL/GenBank/DDBJ databases">
        <title>Genome sequences of Haloplanus sp. CBA1113.</title>
        <authorList>
            <person name="Kim Y.B."/>
            <person name="Roh S.W."/>
        </authorList>
    </citation>
    <scope>NUCLEOTIDE SEQUENCE [LARGE SCALE GENOMIC DNA]</scope>
    <source>
        <strain evidence="3 4">CBA1113</strain>
    </source>
</reference>
<feature type="domain" description="Glycosyltransferase subfamily 4-like N-terminal" evidence="2">
    <location>
        <begin position="21"/>
        <end position="203"/>
    </location>
</feature>
<dbReference type="KEGG" id="haj:DU500_07485"/>
<dbReference type="EMBL" id="CP031150">
    <property type="protein sequence ID" value="AXG06290.1"/>
    <property type="molecule type" value="Genomic_DNA"/>
</dbReference>
<dbReference type="Proteomes" id="UP000253273">
    <property type="component" value="Chromosome"/>
</dbReference>
<dbReference type="CDD" id="cd03794">
    <property type="entry name" value="GT4_WbuB-like"/>
    <property type="match status" value="1"/>
</dbReference>
<feature type="domain" description="Glycosyl transferase family 1" evidence="1">
    <location>
        <begin position="222"/>
        <end position="377"/>
    </location>
</feature>
<dbReference type="PANTHER" id="PTHR45947">
    <property type="entry name" value="SULFOQUINOVOSYL TRANSFERASE SQD2"/>
    <property type="match status" value="1"/>
</dbReference>
<accession>A0A345E268</accession>
<keyword evidence="4" id="KW-1185">Reference proteome</keyword>
<dbReference type="AlphaFoldDB" id="A0A345E268"/>
<dbReference type="GO" id="GO:0016758">
    <property type="term" value="F:hexosyltransferase activity"/>
    <property type="evidence" value="ECO:0007669"/>
    <property type="project" value="TreeGrafter"/>
</dbReference>
<evidence type="ECO:0000313" key="4">
    <source>
        <dbReference type="Proteomes" id="UP000253273"/>
    </source>
</evidence>
<gene>
    <name evidence="3" type="ORF">DU500_07485</name>
</gene>
<sequence length="407" mass="45912">MSKAKSILIVTQYFPPETGASQTRWDELSKRWSEEASVTVLTSAPDYPEGEIYDGYENQWLRHQKRGTVDVYYTKTIPSSSGNLLRRSLKFVWFMFISLIVGIRYTSPSVVIATSPQPLTGVSAWVIARIKRATFVFEVRDLWPESILAASDFDNTLAIWLLERTVEFLYRRSDHLIVVSQAFIEPIVDCGVDRSKIRFHPNGIDLSFYQVGESGQPVLDDFEDEFTISYVGTIGRAHGLSIVLEAAPELDDSQFVIVGDGAEREQLERRAKELNNVMFTGRRPKEEVPYILRESDAALVHLKPRDIFETVIPSKLLEAMAAELPVILGVQGEAKRILTEADGGIAITPGDSDDLISAVRRLRDNSDERRAFAVSGRRHVNKHFNWDSIAEDYLATVTESNDSFSMQ</sequence>
<protein>
    <submittedName>
        <fullName evidence="3">Glycosyltransferase WbuB</fullName>
    </submittedName>
</protein>
<evidence type="ECO:0000259" key="1">
    <source>
        <dbReference type="Pfam" id="PF00534"/>
    </source>
</evidence>
<name>A0A345E268_9EURY</name>
<dbReference type="Pfam" id="PF00534">
    <property type="entry name" value="Glycos_transf_1"/>
    <property type="match status" value="1"/>
</dbReference>
<evidence type="ECO:0000313" key="3">
    <source>
        <dbReference type="EMBL" id="AXG06290.1"/>
    </source>
</evidence>
<dbReference type="Gene3D" id="3.40.50.2000">
    <property type="entry name" value="Glycogen Phosphorylase B"/>
    <property type="match status" value="2"/>
</dbReference>
<dbReference type="SUPFAM" id="SSF53756">
    <property type="entry name" value="UDP-Glycosyltransferase/glycogen phosphorylase"/>
    <property type="match status" value="1"/>
</dbReference>
<dbReference type="InterPro" id="IPR050194">
    <property type="entry name" value="Glycosyltransferase_grp1"/>
</dbReference>